<dbReference type="Pfam" id="PF01844">
    <property type="entry name" value="HNH"/>
    <property type="match status" value="1"/>
</dbReference>
<dbReference type="AlphaFoldDB" id="A0A544U7F1"/>
<dbReference type="SMART" id="SM00507">
    <property type="entry name" value="HNHc"/>
    <property type="match status" value="1"/>
</dbReference>
<evidence type="ECO:0000256" key="2">
    <source>
        <dbReference type="ARBA" id="ARBA00022801"/>
    </source>
</evidence>
<dbReference type="GO" id="GO:0004519">
    <property type="term" value="F:endonuclease activity"/>
    <property type="evidence" value="ECO:0007669"/>
    <property type="project" value="UniProtKB-KW"/>
</dbReference>
<dbReference type="RefSeq" id="WP_142511043.1">
    <property type="nucleotide sequence ID" value="NZ_SADV01000041.1"/>
</dbReference>
<keyword evidence="2" id="KW-0378">Hydrolase</keyword>
<dbReference type="GO" id="GO:0003676">
    <property type="term" value="F:nucleic acid binding"/>
    <property type="evidence" value="ECO:0007669"/>
    <property type="project" value="InterPro"/>
</dbReference>
<reference evidence="6 7" key="1">
    <citation type="submission" date="2018-03" db="EMBL/GenBank/DDBJ databases">
        <title>Aerobic endospore-forming bacteria genome sequencing and assembly.</title>
        <authorList>
            <person name="Cavalcante D.A."/>
            <person name="Driks A."/>
            <person name="Putonti C."/>
            <person name="De-Souza M.T."/>
        </authorList>
    </citation>
    <scope>NUCLEOTIDE SEQUENCE [LARGE SCALE GENOMIC DNA]</scope>
    <source>
        <strain evidence="6 7">SDF0037</strain>
    </source>
</reference>
<proteinExistence type="inferred from homology"/>
<evidence type="ECO:0000313" key="6">
    <source>
        <dbReference type="EMBL" id="TQR26854.1"/>
    </source>
</evidence>
<dbReference type="PANTHER" id="PTHR41286">
    <property type="entry name" value="HNH NUCLEASE YAJD-RELATED"/>
    <property type="match status" value="1"/>
</dbReference>
<feature type="domain" description="HNH nuclease" evidence="5">
    <location>
        <begin position="21"/>
        <end position="81"/>
    </location>
</feature>
<dbReference type="CDD" id="cd00085">
    <property type="entry name" value="HNHc"/>
    <property type="match status" value="1"/>
</dbReference>
<evidence type="ECO:0000256" key="4">
    <source>
        <dbReference type="ARBA" id="ARBA00040194"/>
    </source>
</evidence>
<dbReference type="GO" id="GO:0005829">
    <property type="term" value="C:cytosol"/>
    <property type="evidence" value="ECO:0007669"/>
    <property type="project" value="TreeGrafter"/>
</dbReference>
<dbReference type="GO" id="GO:0008270">
    <property type="term" value="F:zinc ion binding"/>
    <property type="evidence" value="ECO:0007669"/>
    <property type="project" value="InterPro"/>
</dbReference>
<evidence type="ECO:0000259" key="5">
    <source>
        <dbReference type="SMART" id="SM00507"/>
    </source>
</evidence>
<dbReference type="Gene3D" id="1.10.30.50">
    <property type="match status" value="1"/>
</dbReference>
<evidence type="ECO:0000256" key="1">
    <source>
        <dbReference type="ARBA" id="ARBA00022722"/>
    </source>
</evidence>
<dbReference type="EMBL" id="SADV01000041">
    <property type="protein sequence ID" value="TQR26854.1"/>
    <property type="molecule type" value="Genomic_DNA"/>
</dbReference>
<dbReference type="Proteomes" id="UP000317944">
    <property type="component" value="Unassembled WGS sequence"/>
</dbReference>
<sequence length="100" mass="12238">MQQYKTKQEQISFYKSSNWQKLRLEALERDNHECVWCAREGKVTTKHDAVLEIDHIQEIEFHPELALELDNLRTLCKACHNRRHNRFDGKENKWNDERWE</sequence>
<comment type="caution">
    <text evidence="6">The sequence shown here is derived from an EMBL/GenBank/DDBJ whole genome shotgun (WGS) entry which is preliminary data.</text>
</comment>
<dbReference type="OrthoDB" id="9811997at2"/>
<evidence type="ECO:0000256" key="3">
    <source>
        <dbReference type="ARBA" id="ARBA00038412"/>
    </source>
</evidence>
<organism evidence="6 7">
    <name type="scientific">Lysinibacillus sphaericus</name>
    <name type="common">Bacillus sphaericus</name>
    <dbReference type="NCBI Taxonomy" id="1421"/>
    <lineage>
        <taxon>Bacteria</taxon>
        <taxon>Bacillati</taxon>
        <taxon>Bacillota</taxon>
        <taxon>Bacilli</taxon>
        <taxon>Bacillales</taxon>
        <taxon>Bacillaceae</taxon>
        <taxon>Lysinibacillus</taxon>
    </lineage>
</organism>
<evidence type="ECO:0000313" key="7">
    <source>
        <dbReference type="Proteomes" id="UP000317944"/>
    </source>
</evidence>
<dbReference type="InterPro" id="IPR002711">
    <property type="entry name" value="HNH"/>
</dbReference>
<name>A0A544U7F1_LYSSH</name>
<gene>
    <name evidence="6" type="ORF">C7Y47_24010</name>
</gene>
<accession>A0A544U7F1</accession>
<protein>
    <recommendedName>
        <fullName evidence="4">Putative HNH nuclease YajD</fullName>
    </recommendedName>
</protein>
<dbReference type="InterPro" id="IPR003615">
    <property type="entry name" value="HNH_nuc"/>
</dbReference>
<dbReference type="PANTHER" id="PTHR41286:SF1">
    <property type="entry name" value="HNH NUCLEASE YAJD-RELATED"/>
    <property type="match status" value="1"/>
</dbReference>
<dbReference type="GO" id="GO:0016787">
    <property type="term" value="F:hydrolase activity"/>
    <property type="evidence" value="ECO:0007669"/>
    <property type="project" value="UniProtKB-KW"/>
</dbReference>
<keyword evidence="1" id="KW-0540">Nuclease</keyword>
<keyword evidence="6" id="KW-0255">Endonuclease</keyword>
<comment type="similarity">
    <text evidence="3">Belongs to the HNH nuclease family.</text>
</comment>